<dbReference type="InterPro" id="IPR036390">
    <property type="entry name" value="WH_DNA-bd_sf"/>
</dbReference>
<comment type="caution">
    <text evidence="2">The sequence shown here is derived from an EMBL/GenBank/DDBJ whole genome shotgun (WGS) entry which is preliminary data.</text>
</comment>
<organism evidence="2 3">
    <name type="scientific">Yinghuangia soli</name>
    <dbReference type="NCBI Taxonomy" id="2908204"/>
    <lineage>
        <taxon>Bacteria</taxon>
        <taxon>Bacillati</taxon>
        <taxon>Actinomycetota</taxon>
        <taxon>Actinomycetes</taxon>
        <taxon>Kitasatosporales</taxon>
        <taxon>Streptomycetaceae</taxon>
        <taxon>Yinghuangia</taxon>
    </lineage>
</organism>
<dbReference type="RefSeq" id="WP_235051084.1">
    <property type="nucleotide sequence ID" value="NZ_JAKFHA010000002.1"/>
</dbReference>
<dbReference type="InterPro" id="IPR039422">
    <property type="entry name" value="MarR/SlyA-like"/>
</dbReference>
<evidence type="ECO:0000313" key="2">
    <source>
        <dbReference type="EMBL" id="MCF2526812.1"/>
    </source>
</evidence>
<accession>A0AA41PYH9</accession>
<name>A0AA41PYH9_9ACTN</name>
<gene>
    <name evidence="2" type="ORF">LZ495_06215</name>
</gene>
<dbReference type="InterPro" id="IPR036388">
    <property type="entry name" value="WH-like_DNA-bd_sf"/>
</dbReference>
<keyword evidence="3" id="KW-1185">Reference proteome</keyword>
<dbReference type="EMBL" id="JAKFHA010000002">
    <property type="protein sequence ID" value="MCF2526812.1"/>
    <property type="molecule type" value="Genomic_DNA"/>
</dbReference>
<dbReference type="InterPro" id="IPR000835">
    <property type="entry name" value="HTH_MarR-typ"/>
</dbReference>
<dbReference type="Proteomes" id="UP001165378">
    <property type="component" value="Unassembled WGS sequence"/>
</dbReference>
<dbReference type="GO" id="GO:0006950">
    <property type="term" value="P:response to stress"/>
    <property type="evidence" value="ECO:0007669"/>
    <property type="project" value="TreeGrafter"/>
</dbReference>
<dbReference type="PROSITE" id="PS50995">
    <property type="entry name" value="HTH_MARR_2"/>
    <property type="match status" value="1"/>
</dbReference>
<dbReference type="SUPFAM" id="SSF46785">
    <property type="entry name" value="Winged helix' DNA-binding domain"/>
    <property type="match status" value="1"/>
</dbReference>
<sequence>MFQREFPEVDPQVEIIVAALFRLHRRMSVAYGRQLTALGITNAEWEVLRALVLVGAPYRLSPGELARSLGLTPAAMTHRVDRMVTDELVTRTRDENNRVRVIIELTDAGRDMWVRVVREAAGFEAALLQDLGSAQRDALADGLRMMLARIEETQPDGTGRSEG</sequence>
<proteinExistence type="predicted"/>
<dbReference type="PANTHER" id="PTHR33164">
    <property type="entry name" value="TRANSCRIPTIONAL REGULATOR, MARR FAMILY"/>
    <property type="match status" value="1"/>
</dbReference>
<evidence type="ECO:0000313" key="3">
    <source>
        <dbReference type="Proteomes" id="UP001165378"/>
    </source>
</evidence>
<dbReference type="Gene3D" id="1.10.10.10">
    <property type="entry name" value="Winged helix-like DNA-binding domain superfamily/Winged helix DNA-binding domain"/>
    <property type="match status" value="1"/>
</dbReference>
<evidence type="ECO:0000259" key="1">
    <source>
        <dbReference type="PROSITE" id="PS50995"/>
    </source>
</evidence>
<reference evidence="2" key="1">
    <citation type="submission" date="2022-01" db="EMBL/GenBank/DDBJ databases">
        <title>Genome-Based Taxonomic Classification of the Phylum Actinobacteria.</title>
        <authorList>
            <person name="Gao Y."/>
        </authorList>
    </citation>
    <scope>NUCLEOTIDE SEQUENCE</scope>
    <source>
        <strain evidence="2">KLBMP 8922</strain>
    </source>
</reference>
<dbReference type="AlphaFoldDB" id="A0AA41PYH9"/>
<dbReference type="GO" id="GO:0003700">
    <property type="term" value="F:DNA-binding transcription factor activity"/>
    <property type="evidence" value="ECO:0007669"/>
    <property type="project" value="InterPro"/>
</dbReference>
<dbReference type="Pfam" id="PF12802">
    <property type="entry name" value="MarR_2"/>
    <property type="match status" value="1"/>
</dbReference>
<dbReference type="SMART" id="SM00347">
    <property type="entry name" value="HTH_MARR"/>
    <property type="match status" value="1"/>
</dbReference>
<dbReference type="PANTHER" id="PTHR33164:SF104">
    <property type="entry name" value="TRANSCRIPTIONAL REGULATORY PROTEIN"/>
    <property type="match status" value="1"/>
</dbReference>
<feature type="domain" description="HTH marR-type" evidence="1">
    <location>
        <begin position="13"/>
        <end position="152"/>
    </location>
</feature>
<protein>
    <submittedName>
        <fullName evidence="2">MarR family transcriptional regulator</fullName>
    </submittedName>
</protein>